<reference evidence="2" key="2">
    <citation type="journal article" date="2023" name="IMA Fungus">
        <title>Comparative genomic study of the Penicillium genus elucidates a diverse pangenome and 15 lateral gene transfer events.</title>
        <authorList>
            <person name="Petersen C."/>
            <person name="Sorensen T."/>
            <person name="Nielsen M.R."/>
            <person name="Sondergaard T.E."/>
            <person name="Sorensen J.L."/>
            <person name="Fitzpatrick D.A."/>
            <person name="Frisvad J.C."/>
            <person name="Nielsen K.L."/>
        </authorList>
    </citation>
    <scope>NUCLEOTIDE SEQUENCE</scope>
    <source>
        <strain evidence="2">IBT 29677</strain>
    </source>
</reference>
<name>A0A9X0BE34_9EURO</name>
<evidence type="ECO:0000313" key="2">
    <source>
        <dbReference type="EMBL" id="KAJ5413643.1"/>
    </source>
</evidence>
<dbReference type="AlphaFoldDB" id="A0A9X0BE34"/>
<dbReference type="EMBL" id="JAPZBU010000003">
    <property type="protein sequence ID" value="KAJ5413643.1"/>
    <property type="molecule type" value="Genomic_DNA"/>
</dbReference>
<comment type="caution">
    <text evidence="2">The sequence shown here is derived from an EMBL/GenBank/DDBJ whole genome shotgun (WGS) entry which is preliminary data.</text>
</comment>
<accession>A0A9X0BE34</accession>
<sequence>MLVKRSERGGNASTDASGPPAPDAALDPPTTRSGLVRQMPVATVTQGNDADGEIATGPPQSPSQGLAQNPLE</sequence>
<feature type="compositionally biased region" description="Low complexity" evidence="1">
    <location>
        <begin position="12"/>
        <end position="31"/>
    </location>
</feature>
<evidence type="ECO:0000313" key="3">
    <source>
        <dbReference type="Proteomes" id="UP001147747"/>
    </source>
</evidence>
<protein>
    <submittedName>
        <fullName evidence="2">Uncharacterized protein</fullName>
    </submittedName>
</protein>
<evidence type="ECO:0000256" key="1">
    <source>
        <dbReference type="SAM" id="MobiDB-lite"/>
    </source>
</evidence>
<proteinExistence type="predicted"/>
<keyword evidence="3" id="KW-1185">Reference proteome</keyword>
<feature type="region of interest" description="Disordered" evidence="1">
    <location>
        <begin position="1"/>
        <end position="72"/>
    </location>
</feature>
<dbReference type="Proteomes" id="UP001147747">
    <property type="component" value="Unassembled WGS sequence"/>
</dbReference>
<reference evidence="2" key="1">
    <citation type="submission" date="2022-12" db="EMBL/GenBank/DDBJ databases">
        <authorList>
            <person name="Petersen C."/>
        </authorList>
    </citation>
    <scope>NUCLEOTIDE SEQUENCE</scope>
    <source>
        <strain evidence="2">IBT 29677</strain>
    </source>
</reference>
<gene>
    <name evidence="2" type="ORF">N7509_000270</name>
</gene>
<dbReference type="RefSeq" id="XP_056493499.1">
    <property type="nucleotide sequence ID" value="XM_056624917.1"/>
</dbReference>
<organism evidence="2 3">
    <name type="scientific">Penicillium cosmopolitanum</name>
    <dbReference type="NCBI Taxonomy" id="1131564"/>
    <lineage>
        <taxon>Eukaryota</taxon>
        <taxon>Fungi</taxon>
        <taxon>Dikarya</taxon>
        <taxon>Ascomycota</taxon>
        <taxon>Pezizomycotina</taxon>
        <taxon>Eurotiomycetes</taxon>
        <taxon>Eurotiomycetidae</taxon>
        <taxon>Eurotiales</taxon>
        <taxon>Aspergillaceae</taxon>
        <taxon>Penicillium</taxon>
    </lineage>
</organism>
<dbReference type="GeneID" id="81363897"/>
<feature type="compositionally biased region" description="Polar residues" evidence="1">
    <location>
        <begin position="62"/>
        <end position="72"/>
    </location>
</feature>